<sequence length="75" mass="8065">MLASGDIMKDQRTSVEDVECCPLCNSDEFLISSAGSMLCAQCGSFFESVHLVVPTITYQANVDSMISRTPSVLAN</sequence>
<organism evidence="1 2">
    <name type="scientific">Vibrio ponticus</name>
    <dbReference type="NCBI Taxonomy" id="265668"/>
    <lineage>
        <taxon>Bacteria</taxon>
        <taxon>Pseudomonadati</taxon>
        <taxon>Pseudomonadota</taxon>
        <taxon>Gammaproteobacteria</taxon>
        <taxon>Vibrionales</taxon>
        <taxon>Vibrionaceae</taxon>
        <taxon>Vibrio</taxon>
    </lineage>
</organism>
<evidence type="ECO:0000313" key="1">
    <source>
        <dbReference type="EMBL" id="ROV57702.1"/>
    </source>
</evidence>
<proteinExistence type="predicted"/>
<dbReference type="AlphaFoldDB" id="A0A3N3DTE6"/>
<name>A0A3N3DTE6_9VIBR</name>
<dbReference type="Proteomes" id="UP000278792">
    <property type="component" value="Unassembled WGS sequence"/>
</dbReference>
<protein>
    <recommendedName>
        <fullName evidence="3">TFIIB-type domain-containing protein</fullName>
    </recommendedName>
</protein>
<gene>
    <name evidence="1" type="ORF">EGH82_21800</name>
</gene>
<comment type="caution">
    <text evidence="1">The sequence shown here is derived from an EMBL/GenBank/DDBJ whole genome shotgun (WGS) entry which is preliminary data.</text>
</comment>
<evidence type="ECO:0000313" key="2">
    <source>
        <dbReference type="Proteomes" id="UP000278792"/>
    </source>
</evidence>
<accession>A0A3N3DTE6</accession>
<dbReference type="EMBL" id="RKIK01000121">
    <property type="protein sequence ID" value="ROV57702.1"/>
    <property type="molecule type" value="Genomic_DNA"/>
</dbReference>
<evidence type="ECO:0008006" key="3">
    <source>
        <dbReference type="Google" id="ProtNLM"/>
    </source>
</evidence>
<reference evidence="1 2" key="1">
    <citation type="submission" date="2018-11" db="EMBL/GenBank/DDBJ databases">
        <title>Vibrio ponticus strain CAIM 1751 pathogenic for the snapper Lutjanus guttatus.</title>
        <authorList>
            <person name="Soto-Rodriguez S."/>
            <person name="Lozano-Olvera R."/>
            <person name="Gomez-Gil B."/>
        </authorList>
    </citation>
    <scope>NUCLEOTIDE SEQUENCE [LARGE SCALE GENOMIC DNA]</scope>
    <source>
        <strain evidence="1 2">CAIM 1751</strain>
    </source>
</reference>